<dbReference type="PROSITE" id="PS50112">
    <property type="entry name" value="PAS"/>
    <property type="match status" value="3"/>
</dbReference>
<evidence type="ECO:0000259" key="12">
    <source>
        <dbReference type="PROSITE" id="PS50885"/>
    </source>
</evidence>
<dbReference type="GO" id="GO:0004888">
    <property type="term" value="F:transmembrane signaling receptor activity"/>
    <property type="evidence" value="ECO:0007669"/>
    <property type="project" value="InterPro"/>
</dbReference>
<dbReference type="PRINTS" id="PR00260">
    <property type="entry name" value="CHEMTRNSDUCR"/>
</dbReference>
<dbReference type="Gene3D" id="3.30.450.20">
    <property type="entry name" value="PAS domain"/>
    <property type="match status" value="4"/>
</dbReference>
<feature type="domain" description="PAC" evidence="10">
    <location>
        <begin position="340"/>
        <end position="392"/>
    </location>
</feature>
<dbReference type="SMART" id="SM00086">
    <property type="entry name" value="PAC"/>
    <property type="match status" value="3"/>
</dbReference>
<evidence type="ECO:0000256" key="7">
    <source>
        <dbReference type="SAM" id="MobiDB-lite"/>
    </source>
</evidence>
<feature type="domain" description="Methyl-accepting transducer" evidence="8">
    <location>
        <begin position="608"/>
        <end position="837"/>
    </location>
</feature>
<dbReference type="GO" id="GO:0005886">
    <property type="term" value="C:plasma membrane"/>
    <property type="evidence" value="ECO:0007669"/>
    <property type="project" value="TreeGrafter"/>
</dbReference>
<keyword evidence="2" id="KW-0488">Methylation</keyword>
<sequence length="904" mass="99083">MSSLINLIPGYRDSKEAENKNSLLQAELNAVSKSMAVIEFELDGTIVTANDNFLNVLGYTLEEVKGKHHSMFAEPGFASSPEYQQFWQSLNRGEYQSGQFKRLGKGGKDVWIQASYNPIMDLNGKPYKVVKYATDITEQKLRNADFSGQIAAIGKSQAVIEFQMDGTIVNANDNFLNTLGYTLDEIKGKHHSMFAEPDYAASVEYKQFWEALNRGEYQASEYKRLGKGGKEVWIQASYNPIMDLNGKPSKVVKYATDVTEQKLRNADFSGQIAAIGKSQAIIEFEMDGTIVHANDNFLNTLGYTLDEIKGKHHSMFAEPDYAASVEYKQFWESLNRGEYQASEYKRLGKGGKEVWIQASYNPIMDLNGKPFKVVKYATDITQQTIEAAENTRTMLALRRAETNVMVTDTSNEIVYMNDSIVRLMQDIETDLCKDLPNFDSKKLIGANIDVFFKNSSHPRDLIANLKETNTSDMVVGGRSLRVIFSPIIDSDGERLGTGVEWMDRTQEVATEIEIQGIVDSSLAGDLSQRIELSDKSGFFKALSTGVNDLVDVSERVINDTIKVLGAMSTGDLTRTIDADYQGSFGQMKNDTNTTIVKLTEVMGAINNSASSVLRGSLELSQGNTNLSQRTEEQAASLEETASSMEEMAATVRQNADNTMQANQLSSSAQEQAEKGGEVVKSAVEAMSEITASSKKIADIIGVIDEIAFQTNLLALNAAVEAARAGDQGRGFAVVASEVRNLAGRSATAAKEIKTLIEDSVLKVGEGSKLVDETGQTLEEIMGAVKEVSGIISEIAAASEEQSEGVEQVNKAISQMDEMTQQNAALVEQAAAASESMGEQARSLTELVEFFTIDPSAASASADERRSEERPWLEPVPSRPAPASVPMRKPRVAKAANSDEEWDEF</sequence>
<name>A0A2A5AXC3_9GAMM</name>
<dbReference type="InterPro" id="IPR000014">
    <property type="entry name" value="PAS"/>
</dbReference>
<feature type="domain" description="PAC" evidence="10">
    <location>
        <begin position="96"/>
        <end position="148"/>
    </location>
</feature>
<feature type="coiled-coil region" evidence="6">
    <location>
        <begin position="627"/>
        <end position="654"/>
    </location>
</feature>
<dbReference type="InterPro" id="IPR000727">
    <property type="entry name" value="T_SNARE_dom"/>
</dbReference>
<comment type="subcellular location">
    <subcellularLocation>
        <location evidence="1">Membrane</location>
    </subcellularLocation>
</comment>
<evidence type="ECO:0000259" key="9">
    <source>
        <dbReference type="PROSITE" id="PS50112"/>
    </source>
</evidence>
<keyword evidence="3 5" id="KW-0807">Transducer</keyword>
<protein>
    <submittedName>
        <fullName evidence="13">Chemotaxis protein</fullName>
    </submittedName>
</protein>
<dbReference type="InterPro" id="IPR001610">
    <property type="entry name" value="PAC"/>
</dbReference>
<dbReference type="InterPro" id="IPR051310">
    <property type="entry name" value="MCP_chemotaxis"/>
</dbReference>
<dbReference type="SMART" id="SM00283">
    <property type="entry name" value="MA"/>
    <property type="match status" value="1"/>
</dbReference>
<evidence type="ECO:0000256" key="2">
    <source>
        <dbReference type="ARBA" id="ARBA00022481"/>
    </source>
</evidence>
<feature type="domain" description="PAC" evidence="10">
    <location>
        <begin position="218"/>
        <end position="270"/>
    </location>
</feature>
<dbReference type="InterPro" id="IPR003660">
    <property type="entry name" value="HAMP_dom"/>
</dbReference>
<feature type="domain" description="T-SNARE coiled-coil homology" evidence="11">
    <location>
        <begin position="767"/>
        <end position="829"/>
    </location>
</feature>
<feature type="compositionally biased region" description="Basic and acidic residues" evidence="7">
    <location>
        <begin position="861"/>
        <end position="871"/>
    </location>
</feature>
<dbReference type="Pfam" id="PF08447">
    <property type="entry name" value="PAS_3"/>
    <property type="match status" value="3"/>
</dbReference>
<comment type="caution">
    <text evidence="13">The sequence shown here is derived from an EMBL/GenBank/DDBJ whole genome shotgun (WGS) entry which is preliminary data.</text>
</comment>
<evidence type="ECO:0000256" key="3">
    <source>
        <dbReference type="ARBA" id="ARBA00023224"/>
    </source>
</evidence>
<feature type="domain" description="PAS" evidence="9">
    <location>
        <begin position="159"/>
        <end position="215"/>
    </location>
</feature>
<dbReference type="GO" id="GO:0006935">
    <property type="term" value="P:chemotaxis"/>
    <property type="evidence" value="ECO:0007669"/>
    <property type="project" value="InterPro"/>
</dbReference>
<dbReference type="PANTHER" id="PTHR43531">
    <property type="entry name" value="PROTEIN ICFG"/>
    <property type="match status" value="1"/>
</dbReference>
<dbReference type="GO" id="GO:0007165">
    <property type="term" value="P:signal transduction"/>
    <property type="evidence" value="ECO:0007669"/>
    <property type="project" value="UniProtKB-KW"/>
</dbReference>
<dbReference type="PROSITE" id="PS50885">
    <property type="entry name" value="HAMP"/>
    <property type="match status" value="1"/>
</dbReference>
<dbReference type="InterPro" id="IPR000700">
    <property type="entry name" value="PAS-assoc_C"/>
</dbReference>
<dbReference type="FunFam" id="1.10.287.950:FF:000001">
    <property type="entry name" value="Methyl-accepting chemotaxis sensory transducer"/>
    <property type="match status" value="1"/>
</dbReference>
<evidence type="ECO:0000256" key="4">
    <source>
        <dbReference type="ARBA" id="ARBA00029447"/>
    </source>
</evidence>
<dbReference type="FunFam" id="3.30.450.20:FF:000103">
    <property type="entry name" value="Methyl-accepting chemotaxis protein"/>
    <property type="match status" value="1"/>
</dbReference>
<dbReference type="PROSITE" id="PS50192">
    <property type="entry name" value="T_SNARE"/>
    <property type="match status" value="1"/>
</dbReference>
<evidence type="ECO:0000259" key="8">
    <source>
        <dbReference type="PROSITE" id="PS50111"/>
    </source>
</evidence>
<dbReference type="SUPFAM" id="SSF55785">
    <property type="entry name" value="PYP-like sensor domain (PAS domain)"/>
    <property type="match status" value="3"/>
</dbReference>
<dbReference type="Pfam" id="PF18947">
    <property type="entry name" value="HAMP_2"/>
    <property type="match status" value="1"/>
</dbReference>
<feature type="coiled-coil region" evidence="6">
    <location>
        <begin position="808"/>
        <end position="835"/>
    </location>
</feature>
<dbReference type="Pfam" id="PF13426">
    <property type="entry name" value="PAS_9"/>
    <property type="match status" value="1"/>
</dbReference>
<evidence type="ECO:0000256" key="1">
    <source>
        <dbReference type="ARBA" id="ARBA00004370"/>
    </source>
</evidence>
<evidence type="ECO:0000256" key="5">
    <source>
        <dbReference type="PROSITE-ProRule" id="PRU00284"/>
    </source>
</evidence>
<dbReference type="CDD" id="cd11386">
    <property type="entry name" value="MCP_signal"/>
    <property type="match status" value="1"/>
</dbReference>
<evidence type="ECO:0000256" key="6">
    <source>
        <dbReference type="SAM" id="Coils"/>
    </source>
</evidence>
<dbReference type="PROSITE" id="PS50111">
    <property type="entry name" value="CHEMOTAXIS_TRANSDUC_2"/>
    <property type="match status" value="1"/>
</dbReference>
<dbReference type="PROSITE" id="PS50113">
    <property type="entry name" value="PAC"/>
    <property type="match status" value="3"/>
</dbReference>
<evidence type="ECO:0000313" key="14">
    <source>
        <dbReference type="Proteomes" id="UP000218327"/>
    </source>
</evidence>
<gene>
    <name evidence="13" type="ORF">COA96_10620</name>
</gene>
<dbReference type="SMART" id="SM00091">
    <property type="entry name" value="PAS"/>
    <property type="match status" value="3"/>
</dbReference>
<dbReference type="InterPro" id="IPR013655">
    <property type="entry name" value="PAS_fold_3"/>
</dbReference>
<feature type="region of interest" description="Disordered" evidence="7">
    <location>
        <begin position="854"/>
        <end position="904"/>
    </location>
</feature>
<dbReference type="AlphaFoldDB" id="A0A2A5AXC3"/>
<organism evidence="13 14">
    <name type="scientific">SAR86 cluster bacterium</name>
    <dbReference type="NCBI Taxonomy" id="2030880"/>
    <lineage>
        <taxon>Bacteria</taxon>
        <taxon>Pseudomonadati</taxon>
        <taxon>Pseudomonadota</taxon>
        <taxon>Gammaproteobacteria</taxon>
        <taxon>SAR86 cluster</taxon>
    </lineage>
</organism>
<dbReference type="Pfam" id="PF00015">
    <property type="entry name" value="MCPsignal"/>
    <property type="match status" value="1"/>
</dbReference>
<dbReference type="PANTHER" id="PTHR43531:SF14">
    <property type="entry name" value="METHYL-ACCEPTING CHEMOTAXIS PROTEIN I-RELATED"/>
    <property type="match status" value="1"/>
</dbReference>
<accession>A0A2A5AXC3</accession>
<keyword evidence="6" id="KW-0175">Coiled coil</keyword>
<feature type="domain" description="PAS" evidence="9">
    <location>
        <begin position="281"/>
        <end position="337"/>
    </location>
</feature>
<dbReference type="SUPFAM" id="SSF58104">
    <property type="entry name" value="Methyl-accepting chemotaxis protein (MCP) signaling domain"/>
    <property type="match status" value="1"/>
</dbReference>
<dbReference type="InterPro" id="IPR035965">
    <property type="entry name" value="PAS-like_dom_sf"/>
</dbReference>
<dbReference type="EMBL" id="NVVJ01000032">
    <property type="protein sequence ID" value="PCJ23933.1"/>
    <property type="molecule type" value="Genomic_DNA"/>
</dbReference>
<dbReference type="Proteomes" id="UP000218327">
    <property type="component" value="Unassembled WGS sequence"/>
</dbReference>
<dbReference type="NCBIfam" id="TIGR00229">
    <property type="entry name" value="sensory_box"/>
    <property type="match status" value="3"/>
</dbReference>
<dbReference type="InterPro" id="IPR004090">
    <property type="entry name" value="Chemotax_Me-accpt_rcpt"/>
</dbReference>
<reference evidence="14" key="1">
    <citation type="submission" date="2017-08" db="EMBL/GenBank/DDBJ databases">
        <title>A dynamic microbial community with high functional redundancy inhabits the cold, oxic subseafloor aquifer.</title>
        <authorList>
            <person name="Tully B.J."/>
            <person name="Wheat C.G."/>
            <person name="Glazer B.T."/>
            <person name="Huber J.A."/>
        </authorList>
    </citation>
    <scope>NUCLEOTIDE SEQUENCE [LARGE SCALE GENOMIC DNA]</scope>
</reference>
<dbReference type="Gene3D" id="1.10.287.950">
    <property type="entry name" value="Methyl-accepting chemotaxis protein"/>
    <property type="match status" value="1"/>
</dbReference>
<dbReference type="InterPro" id="IPR004089">
    <property type="entry name" value="MCPsignal_dom"/>
</dbReference>
<proteinExistence type="inferred from homology"/>
<evidence type="ECO:0000259" key="11">
    <source>
        <dbReference type="PROSITE" id="PS50192"/>
    </source>
</evidence>
<comment type="similarity">
    <text evidence="4">Belongs to the methyl-accepting chemotaxis (MCP) protein family.</text>
</comment>
<dbReference type="CDD" id="cd00130">
    <property type="entry name" value="PAS"/>
    <property type="match status" value="3"/>
</dbReference>
<evidence type="ECO:0000313" key="13">
    <source>
        <dbReference type="EMBL" id="PCJ23933.1"/>
    </source>
</evidence>
<evidence type="ECO:0000259" key="10">
    <source>
        <dbReference type="PROSITE" id="PS50113"/>
    </source>
</evidence>
<feature type="domain" description="HAMP" evidence="12">
    <location>
        <begin position="555"/>
        <end position="603"/>
    </location>
</feature>
<feature type="domain" description="PAS" evidence="9">
    <location>
        <begin position="20"/>
        <end position="67"/>
    </location>
</feature>